<dbReference type="SMART" id="SM00271">
    <property type="entry name" value="DnaJ"/>
    <property type="match status" value="1"/>
</dbReference>
<dbReference type="PROSITE" id="PS00636">
    <property type="entry name" value="DNAJ_1"/>
    <property type="match status" value="1"/>
</dbReference>
<protein>
    <submittedName>
        <fullName evidence="2">DnaJ domain-containing protein</fullName>
    </submittedName>
</protein>
<reference evidence="2 3" key="1">
    <citation type="submission" date="2017-12" db="EMBL/GenBank/DDBJ databases">
        <authorList>
            <person name="Pombert J.-F."/>
            <person name="Haag K.L."/>
            <person name="Ebert D."/>
        </authorList>
    </citation>
    <scope>NUCLEOTIDE SEQUENCE [LARGE SCALE GENOMIC DNA]</scope>
    <source>
        <strain evidence="2">BE-OM-2</strain>
    </source>
</reference>
<dbReference type="InterPro" id="IPR018253">
    <property type="entry name" value="DnaJ_domain_CS"/>
</dbReference>
<gene>
    <name evidence="2" type="ORF">CWI36_1588p0010</name>
</gene>
<dbReference type="PANTHER" id="PTHR44240:SF10">
    <property type="entry name" value="J DOMAIN-CONTAINING PROTEIN"/>
    <property type="match status" value="1"/>
</dbReference>
<dbReference type="Proteomes" id="UP000291404">
    <property type="component" value="Unassembled WGS sequence"/>
</dbReference>
<dbReference type="AlphaFoldDB" id="A0A4V2JUP8"/>
<evidence type="ECO:0000259" key="1">
    <source>
        <dbReference type="PROSITE" id="PS50076"/>
    </source>
</evidence>
<dbReference type="InterPro" id="IPR036869">
    <property type="entry name" value="J_dom_sf"/>
</dbReference>
<dbReference type="PROSITE" id="PS50076">
    <property type="entry name" value="DNAJ_2"/>
    <property type="match status" value="1"/>
</dbReference>
<organism evidence="2 3">
    <name type="scientific">Hamiltosporidium magnivora</name>
    <dbReference type="NCBI Taxonomy" id="148818"/>
    <lineage>
        <taxon>Eukaryota</taxon>
        <taxon>Fungi</taxon>
        <taxon>Fungi incertae sedis</taxon>
        <taxon>Microsporidia</taxon>
        <taxon>Dubosqiidae</taxon>
        <taxon>Hamiltosporidium</taxon>
    </lineage>
</organism>
<evidence type="ECO:0000313" key="3">
    <source>
        <dbReference type="Proteomes" id="UP000291404"/>
    </source>
</evidence>
<feature type="domain" description="J" evidence="1">
    <location>
        <begin position="5"/>
        <end position="68"/>
    </location>
</feature>
<dbReference type="Pfam" id="PF00226">
    <property type="entry name" value="DnaJ"/>
    <property type="match status" value="1"/>
</dbReference>
<dbReference type="VEuPathDB" id="MicrosporidiaDB:CWI36_1588p0010"/>
<accession>A0A4V2JUP8</accession>
<keyword evidence="3" id="KW-1185">Reference proteome</keyword>
<dbReference type="SUPFAM" id="SSF46565">
    <property type="entry name" value="Chaperone J-domain"/>
    <property type="match status" value="1"/>
</dbReference>
<dbReference type="CDD" id="cd06257">
    <property type="entry name" value="DnaJ"/>
    <property type="match status" value="1"/>
</dbReference>
<dbReference type="InterPro" id="IPR052276">
    <property type="entry name" value="Diphthamide-biosynth_chaperone"/>
</dbReference>
<proteinExistence type="predicted"/>
<dbReference type="PRINTS" id="PR00625">
    <property type="entry name" value="JDOMAIN"/>
</dbReference>
<dbReference type="EMBL" id="PITI01001588">
    <property type="protein sequence ID" value="TBU00602.1"/>
    <property type="molecule type" value="Genomic_DNA"/>
</dbReference>
<evidence type="ECO:0000313" key="2">
    <source>
        <dbReference type="EMBL" id="TBU00602.1"/>
    </source>
</evidence>
<dbReference type="STRING" id="148818.A0A4V2JUP8"/>
<comment type="caution">
    <text evidence="2">The sequence shown here is derived from an EMBL/GenBank/DDBJ whole genome shotgun (WGS) entry which is preliminary data.</text>
</comment>
<sequence length="237" mass="28647">MVEENLYKILNLKQFSSSKEIRKAFIKKALESHPHRTGFNSEEEFIRIKNAYDKLSDSTFKLNYDKTLLRESKKYESNEKYKNSNITRNNSNVEMIFETKKEYFNINNENINGVFRDKNVDKYKEEYDDFNIKINGKNCKEKKFKSNINLENLVKIYCKSAGDLNLLKFKCKRFGKIKRFIVKESFVFIEFRNLDSLKLFMETEKNNFLIRRLFYFDEELYKTESELFDKLKNLENI</sequence>
<name>A0A4V2JUP8_9MICR</name>
<dbReference type="Gene3D" id="1.10.287.110">
    <property type="entry name" value="DnaJ domain"/>
    <property type="match status" value="1"/>
</dbReference>
<dbReference type="InterPro" id="IPR001623">
    <property type="entry name" value="DnaJ_domain"/>
</dbReference>
<dbReference type="PANTHER" id="PTHR44240">
    <property type="entry name" value="DNAJ DOMAIN (PROKARYOTIC HEAT SHOCK PROTEIN)-RELATED"/>
    <property type="match status" value="1"/>
</dbReference>